<dbReference type="GO" id="GO:0000981">
    <property type="term" value="F:DNA-binding transcription factor activity, RNA polymerase II-specific"/>
    <property type="evidence" value="ECO:0007669"/>
    <property type="project" value="InterPro"/>
</dbReference>
<evidence type="ECO:0000256" key="4">
    <source>
        <dbReference type="ARBA" id="ARBA00023163"/>
    </source>
</evidence>
<reference evidence="9" key="1">
    <citation type="journal article" date="2017" name="Genome Biol.">
        <title>Comparative genomics reveals high biological diversity and specific adaptations in the industrially and medically important fungal genus Aspergillus.</title>
        <authorList>
            <person name="de Vries R.P."/>
            <person name="Riley R."/>
            <person name="Wiebenga A."/>
            <person name="Aguilar-Osorio G."/>
            <person name="Amillis S."/>
            <person name="Uchima C.A."/>
            <person name="Anderluh G."/>
            <person name="Asadollahi M."/>
            <person name="Askin M."/>
            <person name="Barry K."/>
            <person name="Battaglia E."/>
            <person name="Bayram O."/>
            <person name="Benocci T."/>
            <person name="Braus-Stromeyer S.A."/>
            <person name="Caldana C."/>
            <person name="Canovas D."/>
            <person name="Cerqueira G.C."/>
            <person name="Chen F."/>
            <person name="Chen W."/>
            <person name="Choi C."/>
            <person name="Clum A."/>
            <person name="Dos Santos R.A."/>
            <person name="Damasio A.R."/>
            <person name="Diallinas G."/>
            <person name="Emri T."/>
            <person name="Fekete E."/>
            <person name="Flipphi M."/>
            <person name="Freyberg S."/>
            <person name="Gallo A."/>
            <person name="Gournas C."/>
            <person name="Habgood R."/>
            <person name="Hainaut M."/>
            <person name="Harispe M.L."/>
            <person name="Henrissat B."/>
            <person name="Hilden K.S."/>
            <person name="Hope R."/>
            <person name="Hossain A."/>
            <person name="Karabika E."/>
            <person name="Karaffa L."/>
            <person name="Karanyi Z."/>
            <person name="Krasevec N."/>
            <person name="Kuo A."/>
            <person name="Kusch H."/>
            <person name="LaButti K."/>
            <person name="Lagendijk E.L."/>
            <person name="Lapidus A."/>
            <person name="Levasseur A."/>
            <person name="Lindquist E."/>
            <person name="Lipzen A."/>
            <person name="Logrieco A.F."/>
            <person name="MacCabe A."/>
            <person name="Maekelae M.R."/>
            <person name="Malavazi I."/>
            <person name="Melin P."/>
            <person name="Meyer V."/>
            <person name="Mielnichuk N."/>
            <person name="Miskei M."/>
            <person name="Molnar A.P."/>
            <person name="Mule G."/>
            <person name="Ngan C.Y."/>
            <person name="Orejas M."/>
            <person name="Orosz E."/>
            <person name="Ouedraogo J.P."/>
            <person name="Overkamp K.M."/>
            <person name="Park H.-S."/>
            <person name="Perrone G."/>
            <person name="Piumi F."/>
            <person name="Punt P.J."/>
            <person name="Ram A.F."/>
            <person name="Ramon A."/>
            <person name="Rauscher S."/>
            <person name="Record E."/>
            <person name="Riano-Pachon D.M."/>
            <person name="Robert V."/>
            <person name="Roehrig J."/>
            <person name="Ruller R."/>
            <person name="Salamov A."/>
            <person name="Salih N.S."/>
            <person name="Samson R.A."/>
            <person name="Sandor E."/>
            <person name="Sanguinetti M."/>
            <person name="Schuetze T."/>
            <person name="Sepcic K."/>
            <person name="Shelest E."/>
            <person name="Sherlock G."/>
            <person name="Sophianopoulou V."/>
            <person name="Squina F.M."/>
            <person name="Sun H."/>
            <person name="Susca A."/>
            <person name="Todd R.B."/>
            <person name="Tsang A."/>
            <person name="Unkles S.E."/>
            <person name="van de Wiele N."/>
            <person name="van Rossen-Uffink D."/>
            <person name="Oliveira J.V."/>
            <person name="Vesth T.C."/>
            <person name="Visser J."/>
            <person name="Yu J.-H."/>
            <person name="Zhou M."/>
            <person name="Andersen M.R."/>
            <person name="Archer D.B."/>
            <person name="Baker S.E."/>
            <person name="Benoit I."/>
            <person name="Brakhage A.A."/>
            <person name="Braus G.H."/>
            <person name="Fischer R."/>
            <person name="Frisvad J.C."/>
            <person name="Goldman G.H."/>
            <person name="Houbraken J."/>
            <person name="Oakley B."/>
            <person name="Pocsi I."/>
            <person name="Scazzocchio C."/>
            <person name="Seiboth B."/>
            <person name="vanKuyk P.A."/>
            <person name="Wortman J."/>
            <person name="Dyer P.S."/>
            <person name="Grigoriev I.V."/>
        </authorList>
    </citation>
    <scope>NUCLEOTIDE SEQUENCE [LARGE SCALE GENOMIC DNA]</scope>
    <source>
        <strain evidence="9">CBS 583.65</strain>
    </source>
</reference>
<dbReference type="CDD" id="cd12148">
    <property type="entry name" value="fungal_TF_MHR"/>
    <property type="match status" value="1"/>
</dbReference>
<organism evidence="8 9">
    <name type="scientific">Aspergillus versicolor CBS 583.65</name>
    <dbReference type="NCBI Taxonomy" id="1036611"/>
    <lineage>
        <taxon>Eukaryota</taxon>
        <taxon>Fungi</taxon>
        <taxon>Dikarya</taxon>
        <taxon>Ascomycota</taxon>
        <taxon>Pezizomycotina</taxon>
        <taxon>Eurotiomycetes</taxon>
        <taxon>Eurotiomycetidae</taxon>
        <taxon>Eurotiales</taxon>
        <taxon>Aspergillaceae</taxon>
        <taxon>Aspergillus</taxon>
        <taxon>Aspergillus subgen. Nidulantes</taxon>
    </lineage>
</organism>
<dbReference type="PANTHER" id="PTHR46910">
    <property type="entry name" value="TRANSCRIPTION FACTOR PDR1"/>
    <property type="match status" value="1"/>
</dbReference>
<dbReference type="PROSITE" id="PS50048">
    <property type="entry name" value="ZN2_CY6_FUNGAL_2"/>
    <property type="match status" value="1"/>
</dbReference>
<dbReference type="EMBL" id="KV878125">
    <property type="protein sequence ID" value="OJI97062.1"/>
    <property type="molecule type" value="Genomic_DNA"/>
</dbReference>
<keyword evidence="4" id="KW-0804">Transcription</keyword>
<name>A0A1L9P6E2_ASPVE</name>
<feature type="region of interest" description="Disordered" evidence="6">
    <location>
        <begin position="696"/>
        <end position="727"/>
    </location>
</feature>
<evidence type="ECO:0000313" key="8">
    <source>
        <dbReference type="EMBL" id="OJI97062.1"/>
    </source>
</evidence>
<keyword evidence="9" id="KW-1185">Reference proteome</keyword>
<dbReference type="InterPro" id="IPR007219">
    <property type="entry name" value="XnlR_reg_dom"/>
</dbReference>
<evidence type="ECO:0000256" key="3">
    <source>
        <dbReference type="ARBA" id="ARBA00023125"/>
    </source>
</evidence>
<proteinExistence type="predicted"/>
<feature type="domain" description="Zn(2)-C6 fungal-type" evidence="7">
    <location>
        <begin position="129"/>
        <end position="160"/>
    </location>
</feature>
<feature type="compositionally biased region" description="Polar residues" evidence="6">
    <location>
        <begin position="780"/>
        <end position="792"/>
    </location>
</feature>
<dbReference type="SMART" id="SM00066">
    <property type="entry name" value="GAL4"/>
    <property type="match status" value="1"/>
</dbReference>
<evidence type="ECO:0000256" key="5">
    <source>
        <dbReference type="ARBA" id="ARBA00023242"/>
    </source>
</evidence>
<evidence type="ECO:0000256" key="1">
    <source>
        <dbReference type="ARBA" id="ARBA00022723"/>
    </source>
</evidence>
<dbReference type="Proteomes" id="UP000184073">
    <property type="component" value="Unassembled WGS sequence"/>
</dbReference>
<protein>
    <recommendedName>
        <fullName evidence="7">Zn(2)-C6 fungal-type domain-containing protein</fullName>
    </recommendedName>
</protein>
<dbReference type="VEuPathDB" id="FungiDB:ASPVEDRAFT_78803"/>
<dbReference type="OrthoDB" id="2110361at2759"/>
<dbReference type="SMART" id="SM00906">
    <property type="entry name" value="Fungal_trans"/>
    <property type="match status" value="1"/>
</dbReference>
<gene>
    <name evidence="8" type="ORF">ASPVEDRAFT_78803</name>
</gene>
<dbReference type="Pfam" id="PF00172">
    <property type="entry name" value="Zn_clus"/>
    <property type="match status" value="1"/>
</dbReference>
<dbReference type="GO" id="GO:0008270">
    <property type="term" value="F:zinc ion binding"/>
    <property type="evidence" value="ECO:0007669"/>
    <property type="project" value="InterPro"/>
</dbReference>
<dbReference type="InterPro" id="IPR036864">
    <property type="entry name" value="Zn2-C6_fun-type_DNA-bd_sf"/>
</dbReference>
<dbReference type="GO" id="GO:0003677">
    <property type="term" value="F:DNA binding"/>
    <property type="evidence" value="ECO:0007669"/>
    <property type="project" value="UniProtKB-KW"/>
</dbReference>
<dbReference type="GO" id="GO:0006351">
    <property type="term" value="P:DNA-templated transcription"/>
    <property type="evidence" value="ECO:0007669"/>
    <property type="project" value="InterPro"/>
</dbReference>
<evidence type="ECO:0000256" key="2">
    <source>
        <dbReference type="ARBA" id="ARBA00023015"/>
    </source>
</evidence>
<dbReference type="InterPro" id="IPR001138">
    <property type="entry name" value="Zn2Cys6_DnaBD"/>
</dbReference>
<keyword evidence="1" id="KW-0479">Metal-binding</keyword>
<dbReference type="RefSeq" id="XP_040662825.1">
    <property type="nucleotide sequence ID" value="XM_040816605.1"/>
</dbReference>
<keyword evidence="5" id="KW-0539">Nucleus</keyword>
<keyword evidence="3" id="KW-0238">DNA-binding</keyword>
<dbReference type="STRING" id="1036611.A0A1L9P6E2"/>
<accession>A0A1L9P6E2</accession>
<dbReference type="Gene3D" id="4.10.240.10">
    <property type="entry name" value="Zn(2)-C6 fungal-type DNA-binding domain"/>
    <property type="match status" value="1"/>
</dbReference>
<dbReference type="CDD" id="cd00067">
    <property type="entry name" value="GAL4"/>
    <property type="match status" value="1"/>
</dbReference>
<evidence type="ECO:0000256" key="6">
    <source>
        <dbReference type="SAM" id="MobiDB-lite"/>
    </source>
</evidence>
<dbReference type="PROSITE" id="PS00463">
    <property type="entry name" value="ZN2_CY6_FUNGAL_1"/>
    <property type="match status" value="1"/>
</dbReference>
<feature type="region of interest" description="Disordered" evidence="6">
    <location>
        <begin position="1"/>
        <end position="123"/>
    </location>
</feature>
<dbReference type="AlphaFoldDB" id="A0A1L9P6E2"/>
<keyword evidence="2" id="KW-0805">Transcription regulation</keyword>
<dbReference type="GeneID" id="63732116"/>
<evidence type="ECO:0000259" key="7">
    <source>
        <dbReference type="PROSITE" id="PS50048"/>
    </source>
</evidence>
<evidence type="ECO:0000313" key="9">
    <source>
        <dbReference type="Proteomes" id="UP000184073"/>
    </source>
</evidence>
<dbReference type="InterPro" id="IPR050987">
    <property type="entry name" value="AtrR-like"/>
</dbReference>
<dbReference type="SUPFAM" id="SSF57701">
    <property type="entry name" value="Zn2/Cys6 DNA-binding domain"/>
    <property type="match status" value="1"/>
</dbReference>
<dbReference type="Pfam" id="PF04082">
    <property type="entry name" value="Fungal_trans"/>
    <property type="match status" value="1"/>
</dbReference>
<dbReference type="PANTHER" id="PTHR46910:SF1">
    <property type="entry name" value="MISCELLANEOUS ZN(II)2CYS6 TRANSCRIPTION FACTOR (EUROFUNG)-RELATED"/>
    <property type="match status" value="1"/>
</dbReference>
<feature type="region of interest" description="Disordered" evidence="6">
    <location>
        <begin position="743"/>
        <end position="792"/>
    </location>
</feature>
<sequence>MQPHYSRPWTNQNTQGAPYELPPVHSVTSSAPFQPALQPGAFLSTPSSRPSTGMPMSHILQPPPAAPPAATYAPYDSSVSPSEGGVSLADAPTNGSGLGGGFLRHSGLGQHQQPLQQKRAYRQRRKDPSCDACRERKVKCDASESTSCTECTNRKVRCQFTKETNRRMSSIKQVQDLEKQLWSTRQQLQQLRSGMRSDNLMDLDSDGAGQLQLNLPDIGYRPPRRPRVPISHDLSHARANLRRYGRGIWKAPTPYRQSDSKSILTTDPPSLPAQDVAHHLLAQYHANIHTTLPVIHWPTFLKEYEDVYRRGTLLGVTREWAAVLFGVFACGSLHTSDPGREERGKDFVRTSCGVIDVWQDNFTLDQARAALLASIFLYEVNSKSASWVWNGSAVKVAQEIGLHLESGPWPVLEGEMRKRVWWGMYTWDRIMALEMGKPVLINDQDCDIGLPSLIDEHSISEAGGVSESQETTPLLATIHVVRSIGQLTRILRSTAIGSASLDTFERHFNACLAIFPEQYQPNSDQYIEPRSLTPIIYLQNARLMLHRHNISPFCPPEVRSSALDYCVSVSQDTARLLSRCMRPSPVTGTTDWRSLLAVSGSAVLCAHLWRCTLLLLFRQEYDAAMVCVQASSAMRESRTINAPCGRNISFFLTSLLERLQRNDFIDLDGDEEMMAYVSGDMQGTSHGSWVWEGSETEAQLELTSPSSNPAHPGAGDSKPPEEPNDWEGWDWIEQTVQYLLVEKEQRQQKEAQNLRPPTEASYHGSESTTGSPDSVPPQPSTTHSRMTIASII</sequence>